<sequence>MDNLLKSFKFESENIILFLDLKKEISDTAIKMIIRARIENNNPEVTMTESVNGSSHDIHLKYKTGSFLYIGSNDWKGVRWDKSKNESKYIIYRSISEMKEAYVKQREFITLISNYFYDSIKKFKNLKLLFETPLEDIYSDE</sequence>
<dbReference type="STRING" id="680127.SAMN05421593_1463"/>
<protein>
    <submittedName>
        <fullName evidence="1">Uncharacterized protein</fullName>
    </submittedName>
</protein>
<proteinExistence type="predicted"/>
<dbReference type="EMBL" id="FNWQ01000002">
    <property type="protein sequence ID" value="SEH31506.1"/>
    <property type="molecule type" value="Genomic_DNA"/>
</dbReference>
<organism evidence="1 2">
    <name type="scientific">Chryseobacterium culicis</name>
    <dbReference type="NCBI Taxonomy" id="680127"/>
    <lineage>
        <taxon>Bacteria</taxon>
        <taxon>Pseudomonadati</taxon>
        <taxon>Bacteroidota</taxon>
        <taxon>Flavobacteriia</taxon>
        <taxon>Flavobacteriales</taxon>
        <taxon>Weeksellaceae</taxon>
        <taxon>Chryseobacterium group</taxon>
        <taxon>Chryseobacterium</taxon>
    </lineage>
</organism>
<dbReference type="Proteomes" id="UP000198561">
    <property type="component" value="Unassembled WGS sequence"/>
</dbReference>
<evidence type="ECO:0000313" key="1">
    <source>
        <dbReference type="EMBL" id="SEH31506.1"/>
    </source>
</evidence>
<gene>
    <name evidence="1" type="ORF">SAMN05421593_1463</name>
</gene>
<name>A0A1H6H7Q0_CHRCI</name>
<evidence type="ECO:0000313" key="2">
    <source>
        <dbReference type="Proteomes" id="UP000198561"/>
    </source>
</evidence>
<accession>A0A1H6H7Q0</accession>
<dbReference type="AlphaFoldDB" id="A0A1H6H7Q0"/>
<dbReference type="RefSeq" id="WP_089690759.1">
    <property type="nucleotide sequence ID" value="NZ_FNWQ01000002.1"/>
</dbReference>
<reference evidence="1 2" key="1">
    <citation type="submission" date="2016-10" db="EMBL/GenBank/DDBJ databases">
        <authorList>
            <person name="de Groot N.N."/>
        </authorList>
    </citation>
    <scope>NUCLEOTIDE SEQUENCE [LARGE SCALE GENOMIC DNA]</scope>
    <source>
        <strain evidence="1 2">DSM 23031</strain>
    </source>
</reference>
<dbReference type="OrthoDB" id="9835043at2"/>